<keyword evidence="3 6" id="KW-0812">Transmembrane</keyword>
<dbReference type="EMBL" id="JBBPCO010000003">
    <property type="protein sequence ID" value="MEK8088974.1"/>
    <property type="molecule type" value="Genomic_DNA"/>
</dbReference>
<dbReference type="InterPro" id="IPR050833">
    <property type="entry name" value="Poly_Biosynth_Transport"/>
</dbReference>
<comment type="caution">
    <text evidence="7">The sequence shown here is derived from an EMBL/GenBank/DDBJ whole genome shotgun (WGS) entry which is preliminary data.</text>
</comment>
<keyword evidence="5 6" id="KW-0472">Membrane</keyword>
<proteinExistence type="predicted"/>
<evidence type="ECO:0000256" key="4">
    <source>
        <dbReference type="ARBA" id="ARBA00022989"/>
    </source>
</evidence>
<evidence type="ECO:0000256" key="3">
    <source>
        <dbReference type="ARBA" id="ARBA00022692"/>
    </source>
</evidence>
<protein>
    <submittedName>
        <fullName evidence="7">Oligosaccharide flippase family protein</fullName>
    </submittedName>
</protein>
<feature type="transmembrane region" description="Helical" evidence="6">
    <location>
        <begin position="285"/>
        <end position="305"/>
    </location>
</feature>
<dbReference type="InterPro" id="IPR002797">
    <property type="entry name" value="Polysacc_synth"/>
</dbReference>
<dbReference type="Pfam" id="PF01943">
    <property type="entry name" value="Polysacc_synt"/>
    <property type="match status" value="1"/>
</dbReference>
<feature type="transmembrane region" description="Helical" evidence="6">
    <location>
        <begin position="444"/>
        <end position="463"/>
    </location>
</feature>
<evidence type="ECO:0000256" key="1">
    <source>
        <dbReference type="ARBA" id="ARBA00004651"/>
    </source>
</evidence>
<organism evidence="7 8">
    <name type="scientific">Thermithiobacillus plumbiphilus</name>
    <dbReference type="NCBI Taxonomy" id="1729899"/>
    <lineage>
        <taxon>Bacteria</taxon>
        <taxon>Pseudomonadati</taxon>
        <taxon>Pseudomonadota</taxon>
        <taxon>Acidithiobacillia</taxon>
        <taxon>Acidithiobacillales</taxon>
        <taxon>Thermithiobacillaceae</taxon>
        <taxon>Thermithiobacillus</taxon>
    </lineage>
</organism>
<feature type="transmembrane region" description="Helical" evidence="6">
    <location>
        <begin position="67"/>
        <end position="86"/>
    </location>
</feature>
<evidence type="ECO:0000256" key="6">
    <source>
        <dbReference type="SAM" id="Phobius"/>
    </source>
</evidence>
<gene>
    <name evidence="7" type="ORF">WOB96_04270</name>
</gene>
<feature type="transmembrane region" description="Helical" evidence="6">
    <location>
        <begin position="168"/>
        <end position="190"/>
    </location>
</feature>
<keyword evidence="8" id="KW-1185">Reference proteome</keyword>
<feature type="transmembrane region" description="Helical" evidence="6">
    <location>
        <begin position="243"/>
        <end position="265"/>
    </location>
</feature>
<feature type="transmembrane region" description="Helical" evidence="6">
    <location>
        <begin position="106"/>
        <end position="127"/>
    </location>
</feature>
<dbReference type="RefSeq" id="WP_341370041.1">
    <property type="nucleotide sequence ID" value="NZ_JBBPCO010000003.1"/>
</dbReference>
<comment type="subcellular location">
    <subcellularLocation>
        <location evidence="1">Cell membrane</location>
        <topology evidence="1">Multi-pass membrane protein</topology>
    </subcellularLocation>
</comment>
<accession>A0ABU9D603</accession>
<evidence type="ECO:0000256" key="2">
    <source>
        <dbReference type="ARBA" id="ARBA00022475"/>
    </source>
</evidence>
<feature type="transmembrane region" description="Helical" evidence="6">
    <location>
        <begin position="317"/>
        <end position="338"/>
    </location>
</feature>
<feature type="transmembrane region" description="Helical" evidence="6">
    <location>
        <begin position="384"/>
        <end position="406"/>
    </location>
</feature>
<feature type="transmembrane region" description="Helical" evidence="6">
    <location>
        <begin position="35"/>
        <end position="55"/>
    </location>
</feature>
<feature type="transmembrane region" description="Helical" evidence="6">
    <location>
        <begin position="469"/>
        <end position="486"/>
    </location>
</feature>
<reference evidence="7 8" key="1">
    <citation type="submission" date="2024-04" db="EMBL/GenBank/DDBJ databases">
        <authorList>
            <person name="Abashina T."/>
            <person name="Shaikin A."/>
        </authorList>
    </citation>
    <scope>NUCLEOTIDE SEQUENCE [LARGE SCALE GENOMIC DNA]</scope>
    <source>
        <strain evidence="7 8">AAFK</strain>
    </source>
</reference>
<feature type="transmembrane region" description="Helical" evidence="6">
    <location>
        <begin position="412"/>
        <end position="432"/>
    </location>
</feature>
<sequence length="500" mass="53610">MSLASIIGKWNTRLISSPIGYRLARGSSWNFLGTVVYRGAVLISSILIAKIIGQVEFGKLGAIQTTVNMLGLLAGLGLGQTATRYVARCRTSDPFKAGRVIAMTELLAYAMAMLISSALYMGAPWIAKYTLAEPDLADLLRIGAVLLFFSVLSGAQTGAIAGFEAFHLVARINFISAIITVPAVLIGTLVDGVSGAVWGMSLSQMVNWIMTNAALRKEIRRLEFPLIFSGCFKEIHILKNFSFPALLANMVVGIAVWGGTALLVNQTNGYAEMGLFNAANQWRNLILFIPGIIMQVSLPILSAAVSSRDDNDYQKALTLTQSMMVIVSFPVATALMFLSGPILKMYGSGFVAGSYIFIGAIFTGLVQCIGAATGPAIEARGVMWFGFFLNLSWAAMFLLLATMTVSTWGGEALAFAMALSYVILTVWGFLYMAPTLPAGMLGRVFKALLFAILITLACLAVPLGIRPFVAAPITLVSLIVAVFYLSDIRVNINKQPSVNT</sequence>
<evidence type="ECO:0000313" key="8">
    <source>
        <dbReference type="Proteomes" id="UP001446205"/>
    </source>
</evidence>
<dbReference type="PANTHER" id="PTHR30250">
    <property type="entry name" value="PST FAMILY PREDICTED COLANIC ACID TRANSPORTER"/>
    <property type="match status" value="1"/>
</dbReference>
<name>A0ABU9D603_9PROT</name>
<feature type="transmembrane region" description="Helical" evidence="6">
    <location>
        <begin position="139"/>
        <end position="161"/>
    </location>
</feature>
<keyword evidence="2" id="KW-1003">Cell membrane</keyword>
<evidence type="ECO:0000256" key="5">
    <source>
        <dbReference type="ARBA" id="ARBA00023136"/>
    </source>
</evidence>
<feature type="transmembrane region" description="Helical" evidence="6">
    <location>
        <begin position="350"/>
        <end position="372"/>
    </location>
</feature>
<evidence type="ECO:0000313" key="7">
    <source>
        <dbReference type="EMBL" id="MEK8088974.1"/>
    </source>
</evidence>
<dbReference type="PANTHER" id="PTHR30250:SF11">
    <property type="entry name" value="O-ANTIGEN TRANSPORTER-RELATED"/>
    <property type="match status" value="1"/>
</dbReference>
<keyword evidence="4 6" id="KW-1133">Transmembrane helix</keyword>
<dbReference type="Proteomes" id="UP001446205">
    <property type="component" value="Unassembled WGS sequence"/>
</dbReference>